<organism evidence="1 2">
    <name type="scientific">Tumidithrix elongata BACA0141</name>
    <dbReference type="NCBI Taxonomy" id="2716417"/>
    <lineage>
        <taxon>Bacteria</taxon>
        <taxon>Bacillati</taxon>
        <taxon>Cyanobacteriota</taxon>
        <taxon>Cyanophyceae</taxon>
        <taxon>Pseudanabaenales</taxon>
        <taxon>Pseudanabaenaceae</taxon>
        <taxon>Tumidithrix</taxon>
        <taxon>Tumidithrix elongata</taxon>
    </lineage>
</organism>
<comment type="caution">
    <text evidence="1">The sequence shown here is derived from an EMBL/GenBank/DDBJ whole genome shotgun (WGS) entry which is preliminary data.</text>
</comment>
<protein>
    <submittedName>
        <fullName evidence="1">Uncharacterized protein</fullName>
    </submittedName>
</protein>
<reference evidence="1" key="1">
    <citation type="submission" date="2024-01" db="EMBL/GenBank/DDBJ databases">
        <title>Bank of Algae and Cyanobacteria of the Azores (BACA) strain genomes.</title>
        <authorList>
            <person name="Luz R."/>
            <person name="Cordeiro R."/>
            <person name="Fonseca A."/>
            <person name="Goncalves V."/>
        </authorList>
    </citation>
    <scope>NUCLEOTIDE SEQUENCE</scope>
    <source>
        <strain evidence="1">BACA0141</strain>
    </source>
</reference>
<dbReference type="Proteomes" id="UP001333818">
    <property type="component" value="Unassembled WGS sequence"/>
</dbReference>
<name>A0AAW9Q586_9CYAN</name>
<dbReference type="RefSeq" id="WP_330485034.1">
    <property type="nucleotide sequence ID" value="NZ_JAZBJZ010000084.1"/>
</dbReference>
<gene>
    <name evidence="1" type="ORF">V2H45_17810</name>
</gene>
<dbReference type="EMBL" id="JAZBJZ010000084">
    <property type="protein sequence ID" value="MEE3718600.1"/>
    <property type="molecule type" value="Genomic_DNA"/>
</dbReference>
<dbReference type="AlphaFoldDB" id="A0AAW9Q586"/>
<evidence type="ECO:0000313" key="2">
    <source>
        <dbReference type="Proteomes" id="UP001333818"/>
    </source>
</evidence>
<accession>A0AAW9Q586</accession>
<proteinExistence type="predicted"/>
<sequence>MSVESTIQVFAQLQIDRSQLFSAEDKVELEKLFASLPNDYNAIADALSNWCRSRSAIYDALLDGLEALEDSHRAAGQGKVAKAPEHSPSDYKQILLNNIVQSSPLPNS</sequence>
<evidence type="ECO:0000313" key="1">
    <source>
        <dbReference type="EMBL" id="MEE3718600.1"/>
    </source>
</evidence>
<keyword evidence="2" id="KW-1185">Reference proteome</keyword>